<dbReference type="Gene3D" id="1.20.58.90">
    <property type="match status" value="1"/>
</dbReference>
<dbReference type="Proteomes" id="UP000054093">
    <property type="component" value="Unassembled WGS sequence"/>
</dbReference>
<evidence type="ECO:0000313" key="1">
    <source>
        <dbReference type="EMBL" id="EFX42044.1"/>
    </source>
</evidence>
<dbReference type="Pfam" id="PF10398">
    <property type="entry name" value="DUF2443"/>
    <property type="match status" value="1"/>
</dbReference>
<organism evidence="1 2">
    <name type="scientific">Helicobacter suis HS5</name>
    <dbReference type="NCBI Taxonomy" id="710394"/>
    <lineage>
        <taxon>Bacteria</taxon>
        <taxon>Pseudomonadati</taxon>
        <taxon>Campylobacterota</taxon>
        <taxon>Epsilonproteobacteria</taxon>
        <taxon>Campylobacterales</taxon>
        <taxon>Helicobacteraceae</taxon>
        <taxon>Helicobacter</taxon>
    </lineage>
</organism>
<sequence>MTNSLKEKMMFERLDLIIKDIENTKEEIELLLKIAHLSLSDFILMKRGSMDIPETLNMAFYTQIGERVEELKEHINALNKYKREMLVF</sequence>
<dbReference type="SUPFAM" id="SSF140496">
    <property type="entry name" value="HP1531-like"/>
    <property type="match status" value="1"/>
</dbReference>
<protein>
    <recommendedName>
        <fullName evidence="3">DUF2443 domain-containing protein</fullName>
    </recommendedName>
</protein>
<dbReference type="InterPro" id="IPR019469">
    <property type="entry name" value="DUF2443"/>
</dbReference>
<dbReference type="AlphaFoldDB" id="E7G3L5"/>
<name>E7G3L5_9HELI</name>
<dbReference type="EMBL" id="ADHO01000094">
    <property type="protein sequence ID" value="EFX42044.1"/>
    <property type="molecule type" value="Genomic_DNA"/>
</dbReference>
<dbReference type="InterPro" id="IPR038018">
    <property type="entry name" value="HP_1531"/>
</dbReference>
<comment type="caution">
    <text evidence="1">The sequence shown here is derived from an EMBL/GenBank/DDBJ whole genome shotgun (WGS) entry which is preliminary data.</text>
</comment>
<proteinExistence type="predicted"/>
<reference evidence="1 2" key="1">
    <citation type="journal article" date="2011" name="Vet. Res.">
        <title>Genome sequence of Helicobacter suis supports its role in gastric pathology.</title>
        <authorList>
            <person name="Vermoote M."/>
            <person name="Vandekerckhove T.T."/>
            <person name="Flahou B."/>
            <person name="Pasmans F."/>
            <person name="Smet A."/>
            <person name="De Groote D."/>
            <person name="Van Criekinge W."/>
            <person name="Ducatelle R."/>
            <person name="Haesebrouck F."/>
        </authorList>
    </citation>
    <scope>NUCLEOTIDE SEQUENCE [LARGE SCALE GENOMIC DNA]</scope>
    <source>
        <strain evidence="1 2">HS5</strain>
    </source>
</reference>
<evidence type="ECO:0000313" key="2">
    <source>
        <dbReference type="Proteomes" id="UP000054093"/>
    </source>
</evidence>
<evidence type="ECO:0008006" key="3">
    <source>
        <dbReference type="Google" id="ProtNLM"/>
    </source>
</evidence>
<accession>E7G3L5</accession>
<gene>
    <name evidence="1" type="ORF">HSUHS5_0538</name>
</gene>